<comment type="caution">
    <text evidence="3">The sequence shown here is derived from an EMBL/GenBank/DDBJ whole genome shotgun (WGS) entry which is preliminary data.</text>
</comment>
<dbReference type="RefSeq" id="WP_016196123.1">
    <property type="nucleotide sequence ID" value="NZ_AQPN01000101.1"/>
</dbReference>
<dbReference type="OrthoDB" id="9784832at2"/>
<dbReference type="EMBL" id="AQPN01000101">
    <property type="protein sequence ID" value="EOR93899.1"/>
    <property type="molecule type" value="Genomic_DNA"/>
</dbReference>
<gene>
    <name evidence="3" type="ORF">ADIARSV_2892</name>
</gene>
<sequence length="394" mass="43568">MTIILFDDSARDSLLPLTYTRPIALLRVGILTIAEKWAKYLKSDTAYLTVPYLQEKFPFNPTPDNIFINGSVCPDDALLEAITALKDGDALYTQEVLIAVKNGVAQSGIPDLNLDGFKLIHYPLSITRLVYPEHIFINNGQEIIRDFKLLTSNRSSAPLSGTNTILGDNIFVEEGVVVECSILNTLNGPIYLGKNAQIWEGSMVRGAFALCEGSQLKMGTKIYPKTTIGPFCRIGGEVNNAVILGNSSKGHEGYLGNSVIGEWCNMGADTNNSNLKNNYTDVKLWNYSTGHYRNTGLQFCGLVMGDHAKCSINTMFNTGTVVGICANVFGAGFPANFVPDFSWGGGKHSIEYQLDKAMETIERVFDRRNKDLDDIDRKILSEVFDLTKHYRNFN</sequence>
<dbReference type="Pfam" id="PF13562">
    <property type="entry name" value="NTP_transf_4"/>
    <property type="match status" value="1"/>
</dbReference>
<keyword evidence="1 3" id="KW-0808">Transferase</keyword>
<dbReference type="GO" id="GO:0016746">
    <property type="term" value="F:acyltransferase activity"/>
    <property type="evidence" value="ECO:0007669"/>
    <property type="project" value="UniProtKB-KW"/>
</dbReference>
<dbReference type="PANTHER" id="PTHR43584:SF9">
    <property type="entry name" value="TRANSFERASE HEXAPEPTIDE REPEAT CONTAINING PROTEIN"/>
    <property type="match status" value="1"/>
</dbReference>
<dbReference type="Proteomes" id="UP000014174">
    <property type="component" value="Unassembled WGS sequence"/>
</dbReference>
<proteinExistence type="predicted"/>
<dbReference type="EC" id="2.7.7.24" evidence="3"/>
<dbReference type="AlphaFoldDB" id="R9GY37"/>
<protein>
    <submittedName>
        <fullName evidence="3">Glucose-1-phosphate thymidylyltransferase</fullName>
        <ecNumber evidence="3">2.7.7.24</ecNumber>
    </submittedName>
</protein>
<reference evidence="3 4" key="1">
    <citation type="journal article" date="2013" name="Genome Announc.">
        <title>Draft Genome Sequence of Arcticibacter svalbardensis Strain MN12-7T, a Member of the Family Sphingobacteriaceae Isolated from an Arctic Soil Sample.</title>
        <authorList>
            <person name="Shivaji S."/>
            <person name="Ara S."/>
            <person name="Prasad S."/>
            <person name="Manasa B.P."/>
            <person name="Begum Z."/>
            <person name="Singh A."/>
            <person name="Kumar Pinnaka A."/>
        </authorList>
    </citation>
    <scope>NUCLEOTIDE SEQUENCE [LARGE SCALE GENOMIC DNA]</scope>
    <source>
        <strain evidence="3 4">MN12-7</strain>
    </source>
</reference>
<dbReference type="NCBIfam" id="TIGR03991">
    <property type="entry name" value="alt_bact_glmU"/>
    <property type="match status" value="1"/>
</dbReference>
<accession>R9GY37</accession>
<keyword evidence="3" id="KW-0548">Nucleotidyltransferase</keyword>
<evidence type="ECO:0000256" key="2">
    <source>
        <dbReference type="ARBA" id="ARBA00023315"/>
    </source>
</evidence>
<dbReference type="Gene3D" id="2.160.10.10">
    <property type="entry name" value="Hexapeptide repeat proteins"/>
    <property type="match status" value="1"/>
</dbReference>
<name>R9GY37_9SPHI</name>
<dbReference type="SUPFAM" id="SSF51161">
    <property type="entry name" value="Trimeric LpxA-like enzymes"/>
    <property type="match status" value="1"/>
</dbReference>
<dbReference type="InterPro" id="IPR011004">
    <property type="entry name" value="Trimer_LpxA-like_sf"/>
</dbReference>
<organism evidence="3 4">
    <name type="scientific">Arcticibacter svalbardensis MN12-7</name>
    <dbReference type="NCBI Taxonomy" id="1150600"/>
    <lineage>
        <taxon>Bacteria</taxon>
        <taxon>Pseudomonadati</taxon>
        <taxon>Bacteroidota</taxon>
        <taxon>Sphingobacteriia</taxon>
        <taxon>Sphingobacteriales</taxon>
        <taxon>Sphingobacteriaceae</taxon>
        <taxon>Arcticibacter</taxon>
    </lineage>
</organism>
<dbReference type="InterPro" id="IPR050065">
    <property type="entry name" value="GlmU-like"/>
</dbReference>
<evidence type="ECO:0000313" key="3">
    <source>
        <dbReference type="EMBL" id="EOR93899.1"/>
    </source>
</evidence>
<keyword evidence="2" id="KW-0012">Acyltransferase</keyword>
<dbReference type="PATRIC" id="fig|1150600.3.peg.2862"/>
<keyword evidence="4" id="KW-1185">Reference proteome</keyword>
<dbReference type="eggNOG" id="COG1207">
    <property type="taxonomic scope" value="Bacteria"/>
</dbReference>
<dbReference type="InterPro" id="IPR023917">
    <property type="entry name" value="Bifunctiontional_GlmU_bac-type"/>
</dbReference>
<evidence type="ECO:0000256" key="1">
    <source>
        <dbReference type="ARBA" id="ARBA00022679"/>
    </source>
</evidence>
<dbReference type="GO" id="GO:0008879">
    <property type="term" value="F:glucose-1-phosphate thymidylyltransferase activity"/>
    <property type="evidence" value="ECO:0007669"/>
    <property type="project" value="UniProtKB-EC"/>
</dbReference>
<dbReference type="PANTHER" id="PTHR43584">
    <property type="entry name" value="NUCLEOTIDYL TRANSFERASE"/>
    <property type="match status" value="1"/>
</dbReference>
<dbReference type="STRING" id="1150600.ADIARSV_2892"/>
<evidence type="ECO:0000313" key="4">
    <source>
        <dbReference type="Proteomes" id="UP000014174"/>
    </source>
</evidence>